<sequence length="118" mass="13904">MLRSRIAITIAIDVGVDVGAELWRTETCAEPAVSAPHRRCNRRPHHIDTDNKTRYRPVRRGFRISRHREPTRRSERIMHPAREAVGRIRRARRKHDRRYSSSMNAITNLRCKRQPTSS</sequence>
<protein>
    <submittedName>
        <fullName evidence="2">Uncharacterized protein</fullName>
    </submittedName>
</protein>
<reference evidence="2 3" key="1">
    <citation type="journal article" date="2015" name="BMC Genomics">
        <title>Comparative genomics and metabolic profiling of the genus Lysobacter.</title>
        <authorList>
            <person name="de Bruijn I."/>
            <person name="Cheng X."/>
            <person name="de Jager V."/>
            <person name="Exposito R.G."/>
            <person name="Watrous J."/>
            <person name="Patel N."/>
            <person name="Postma J."/>
            <person name="Dorrestein P.C."/>
            <person name="Kobayashi D."/>
            <person name="Raaijmakers J.M."/>
        </authorList>
    </citation>
    <scope>NUCLEOTIDE SEQUENCE [LARGE SCALE GENOMIC DNA]</scope>
    <source>
        <strain evidence="2 3">76</strain>
    </source>
</reference>
<dbReference type="PATRIC" id="fig|84531.8.peg.637"/>
<dbReference type="Proteomes" id="UP000060787">
    <property type="component" value="Chromosome"/>
</dbReference>
<name>A0A0S2F5J0_LYSAN</name>
<evidence type="ECO:0000313" key="2">
    <source>
        <dbReference type="EMBL" id="ALN78771.1"/>
    </source>
</evidence>
<feature type="region of interest" description="Disordered" evidence="1">
    <location>
        <begin position="91"/>
        <end position="118"/>
    </location>
</feature>
<accession>A0A0S2F5J0</accession>
<evidence type="ECO:0000256" key="1">
    <source>
        <dbReference type="SAM" id="MobiDB-lite"/>
    </source>
</evidence>
<dbReference type="KEGG" id="lab:LA76x_0610"/>
<dbReference type="EMBL" id="CP011129">
    <property type="protein sequence ID" value="ALN78771.1"/>
    <property type="molecule type" value="Genomic_DNA"/>
</dbReference>
<dbReference type="STRING" id="84531.LA76x_0610"/>
<gene>
    <name evidence="2" type="ORF">LA76x_0610</name>
</gene>
<dbReference type="AlphaFoldDB" id="A0A0S2F5J0"/>
<organism evidence="2 3">
    <name type="scientific">Lysobacter antibioticus</name>
    <dbReference type="NCBI Taxonomy" id="84531"/>
    <lineage>
        <taxon>Bacteria</taxon>
        <taxon>Pseudomonadati</taxon>
        <taxon>Pseudomonadota</taxon>
        <taxon>Gammaproteobacteria</taxon>
        <taxon>Lysobacterales</taxon>
        <taxon>Lysobacteraceae</taxon>
        <taxon>Lysobacter</taxon>
    </lineage>
</organism>
<proteinExistence type="predicted"/>
<keyword evidence="3" id="KW-1185">Reference proteome</keyword>
<evidence type="ECO:0000313" key="3">
    <source>
        <dbReference type="Proteomes" id="UP000060787"/>
    </source>
</evidence>